<feature type="compositionally biased region" description="Low complexity" evidence="1">
    <location>
        <begin position="149"/>
        <end position="160"/>
    </location>
</feature>
<dbReference type="PANTHER" id="PTHR11079">
    <property type="entry name" value="CYTOSINE DEAMINASE FAMILY MEMBER"/>
    <property type="match status" value="1"/>
</dbReference>
<keyword evidence="4" id="KW-1185">Reference proteome</keyword>
<evidence type="ECO:0000256" key="1">
    <source>
        <dbReference type="SAM" id="MobiDB-lite"/>
    </source>
</evidence>
<evidence type="ECO:0000313" key="4">
    <source>
        <dbReference type="Proteomes" id="UP000632138"/>
    </source>
</evidence>
<dbReference type="PROSITE" id="PS51747">
    <property type="entry name" value="CYT_DCMP_DEAMINASES_2"/>
    <property type="match status" value="1"/>
</dbReference>
<comment type="caution">
    <text evidence="3">The sequence shown here is derived from an EMBL/GenBank/DDBJ whole genome shotgun (WGS) entry which is preliminary data.</text>
</comment>
<name>A0ABS2AS88_9ACTN</name>
<dbReference type="SUPFAM" id="SSF53927">
    <property type="entry name" value="Cytidine deaminase-like"/>
    <property type="match status" value="1"/>
</dbReference>
<dbReference type="InterPro" id="IPR016193">
    <property type="entry name" value="Cytidine_deaminase-like"/>
</dbReference>
<accession>A0ABS2AS88</accession>
<organism evidence="3 4">
    <name type="scientific">Paractinoplanes ovalisporus</name>
    <dbReference type="NCBI Taxonomy" id="2810368"/>
    <lineage>
        <taxon>Bacteria</taxon>
        <taxon>Bacillati</taxon>
        <taxon>Actinomycetota</taxon>
        <taxon>Actinomycetes</taxon>
        <taxon>Micromonosporales</taxon>
        <taxon>Micromonosporaceae</taxon>
        <taxon>Paractinoplanes</taxon>
    </lineage>
</organism>
<evidence type="ECO:0000259" key="2">
    <source>
        <dbReference type="PROSITE" id="PS51747"/>
    </source>
</evidence>
<feature type="region of interest" description="Disordered" evidence="1">
    <location>
        <begin position="143"/>
        <end position="179"/>
    </location>
</feature>
<gene>
    <name evidence="3" type="ORF">JIG36_45180</name>
</gene>
<dbReference type="RefSeq" id="WP_203383074.1">
    <property type="nucleotide sequence ID" value="NZ_JAENHP010000028.1"/>
</dbReference>
<dbReference type="Proteomes" id="UP000632138">
    <property type="component" value="Unassembled WGS sequence"/>
</dbReference>
<dbReference type="PANTHER" id="PTHR11079:SF162">
    <property type="entry name" value="RIBOFLAVIN BIOSYNTHESIS PROTEIN PYRD, CHLOROPLASTIC"/>
    <property type="match status" value="1"/>
</dbReference>
<sequence length="179" mass="18482">MDDDRWMSRAVALAGRSPRSSTAFAVGAVIVGADGREIACGWSRDTDPLVHAEESALLRAGGEDLTGATLYSSLEPCSKRASRPDATCTSLILAARIPRVVIAWHEPDIFVTCEGVALLTAAGVEVVEMPEYAQSARAANAHLLPPIMPEGAPEGSPEGAPEGGPEGSPKGAPEGSPKP</sequence>
<dbReference type="InterPro" id="IPR002125">
    <property type="entry name" value="CMP_dCMP_dom"/>
</dbReference>
<feature type="compositionally biased region" description="Low complexity" evidence="1">
    <location>
        <begin position="167"/>
        <end position="179"/>
    </location>
</feature>
<evidence type="ECO:0000313" key="3">
    <source>
        <dbReference type="EMBL" id="MBM2622717.1"/>
    </source>
</evidence>
<proteinExistence type="predicted"/>
<protein>
    <submittedName>
        <fullName evidence="3">dCMP deaminase</fullName>
    </submittedName>
</protein>
<reference evidence="3 4" key="1">
    <citation type="submission" date="2021-01" db="EMBL/GenBank/DDBJ databases">
        <title>Actinoplanes sp. nov. LDG1-06 isolated from lichen.</title>
        <authorList>
            <person name="Saeng-In P."/>
            <person name="Phongsopitanun W."/>
            <person name="Kanchanasin P."/>
            <person name="Yuki M."/>
            <person name="Kudo T."/>
            <person name="Ohkuma M."/>
            <person name="Tanasupawat S."/>
        </authorList>
    </citation>
    <scope>NUCLEOTIDE SEQUENCE [LARGE SCALE GENOMIC DNA]</scope>
    <source>
        <strain evidence="3 4">LDG1-06</strain>
    </source>
</reference>
<dbReference type="EMBL" id="JAENHP010000028">
    <property type="protein sequence ID" value="MBM2622717.1"/>
    <property type="molecule type" value="Genomic_DNA"/>
</dbReference>
<feature type="domain" description="CMP/dCMP-type deaminase" evidence="2">
    <location>
        <begin position="1"/>
        <end position="126"/>
    </location>
</feature>
<dbReference type="Pfam" id="PF00383">
    <property type="entry name" value="dCMP_cyt_deam_1"/>
    <property type="match status" value="1"/>
</dbReference>
<dbReference type="Gene3D" id="3.40.140.10">
    <property type="entry name" value="Cytidine Deaminase, domain 2"/>
    <property type="match status" value="1"/>
</dbReference>